<reference evidence="3" key="1">
    <citation type="journal article" date="2019" name="Int. J. Syst. Evol. Microbiol.">
        <title>The Global Catalogue of Microorganisms (GCM) 10K type strain sequencing project: providing services to taxonomists for standard genome sequencing and annotation.</title>
        <authorList>
            <consortium name="The Broad Institute Genomics Platform"/>
            <consortium name="The Broad Institute Genome Sequencing Center for Infectious Disease"/>
            <person name="Wu L."/>
            <person name="Ma J."/>
        </authorList>
    </citation>
    <scope>NUCLEOTIDE SEQUENCE [LARGE SCALE GENOMIC DNA]</scope>
    <source>
        <strain evidence="3">CGMCC 1.12859</strain>
    </source>
</reference>
<feature type="compositionally biased region" description="Basic and acidic residues" evidence="1">
    <location>
        <begin position="704"/>
        <end position="714"/>
    </location>
</feature>
<keyword evidence="3" id="KW-1185">Reference proteome</keyword>
<dbReference type="EMBL" id="JBHTAJ010000040">
    <property type="protein sequence ID" value="MFC7182023.1"/>
    <property type="molecule type" value="Genomic_DNA"/>
</dbReference>
<dbReference type="Proteomes" id="UP001596435">
    <property type="component" value="Unassembled WGS sequence"/>
</dbReference>
<organism evidence="2 3">
    <name type="scientific">Kitasatospora paranensis</name>
    <dbReference type="NCBI Taxonomy" id="258053"/>
    <lineage>
        <taxon>Bacteria</taxon>
        <taxon>Bacillati</taxon>
        <taxon>Actinomycetota</taxon>
        <taxon>Actinomycetes</taxon>
        <taxon>Kitasatosporales</taxon>
        <taxon>Streptomycetaceae</taxon>
        <taxon>Kitasatospora</taxon>
    </lineage>
</organism>
<feature type="region of interest" description="Disordered" evidence="1">
    <location>
        <begin position="414"/>
        <end position="448"/>
    </location>
</feature>
<protein>
    <submittedName>
        <fullName evidence="2">Uncharacterized protein</fullName>
    </submittedName>
</protein>
<feature type="compositionally biased region" description="Low complexity" evidence="1">
    <location>
        <begin position="715"/>
        <end position="725"/>
    </location>
</feature>
<evidence type="ECO:0000256" key="1">
    <source>
        <dbReference type="SAM" id="MobiDB-lite"/>
    </source>
</evidence>
<accession>A0ABW2G0E8</accession>
<feature type="region of interest" description="Disordered" evidence="1">
    <location>
        <begin position="689"/>
        <end position="725"/>
    </location>
</feature>
<evidence type="ECO:0000313" key="2">
    <source>
        <dbReference type="EMBL" id="MFC7182023.1"/>
    </source>
</evidence>
<dbReference type="RefSeq" id="WP_380231703.1">
    <property type="nucleotide sequence ID" value="NZ_JBHSVH010000002.1"/>
</dbReference>
<name>A0ABW2G0E8_9ACTN</name>
<evidence type="ECO:0000313" key="3">
    <source>
        <dbReference type="Proteomes" id="UP001596435"/>
    </source>
</evidence>
<gene>
    <name evidence="2" type="ORF">ACFQMG_20955</name>
</gene>
<proteinExistence type="predicted"/>
<sequence>MYVIDAARTSTRFAPGHRGSERGAGMCVPAPRSATSYALMRTGLVALPGGVPQGDTLAGPLQLGRAMRRRLSAAVRALVEAGAGLSDAAQLLRIVVAAKAHHRAGCVARVRVPELARWMGVGNSTVDKALAELRRASALNTVERRAASGAVAGLDCAVPGLSAAATAGPDPLALTRAELATLLRLVERVFGPGWEHQDGTRTAPGLLASRSGRGAATDRLALVLLVLEARADGQVRLCGGAVDTRVGRPAATVARLMGRGIHAGARVLARLQRAGVLELVRKPTASGLAARGEIRIPAVAAARRATSSTGARRPVIAEHALAAVRDQAPSAVEKSQVAAAPEGRVLEVAEPDGTADLHAPHAPVVTAEVEGEGSGVVSGEAAWGQAAVAGGARGRARAGAEAARLTLRSAAGVGALRAEGQTPSSSPDAEEEQRAAGARPGAWRQESARSRVRAGLAPVVFVLDAMTPGQRAVAVRAAEVVLRTVAPDSLAAQLAARIGPMTMGGPVEDRGVIRSPLAWLLSQLPSVTLCGRCGVRMTSGAASSRSAVCDQCVHGAGVRERGARICPVCGRLGRGFEDGGQCGRCEHRQVLERAGDLAAEAAEVVRVHQPGAGAVARRAVVDAVRRAVAEAERRGADPLLQELAARLAAQNTAAEWAAAGGNLGRSGRGAPRAEGPEGWHCADARCARRSAARRPESGLCSSCDRAREHRDARASRAARMAAAVG</sequence>
<comment type="caution">
    <text evidence="2">The sequence shown here is derived from an EMBL/GenBank/DDBJ whole genome shotgun (WGS) entry which is preliminary data.</text>
</comment>